<dbReference type="AlphaFoldDB" id="A0A820I9F6"/>
<comment type="caution">
    <text evidence="2">The sequence shown here is derived from an EMBL/GenBank/DDBJ whole genome shotgun (WGS) entry which is preliminary data.</text>
</comment>
<feature type="coiled-coil region" evidence="1">
    <location>
        <begin position="70"/>
        <end position="97"/>
    </location>
</feature>
<reference evidence="2" key="1">
    <citation type="submission" date="2021-02" db="EMBL/GenBank/DDBJ databases">
        <authorList>
            <person name="Nowell W R."/>
        </authorList>
    </citation>
    <scope>NUCLEOTIDE SEQUENCE</scope>
</reference>
<dbReference type="Proteomes" id="UP000663844">
    <property type="component" value="Unassembled WGS sequence"/>
</dbReference>
<keyword evidence="1" id="KW-0175">Coiled coil</keyword>
<protein>
    <submittedName>
        <fullName evidence="2">Uncharacterized protein</fullName>
    </submittedName>
</protein>
<evidence type="ECO:0000313" key="2">
    <source>
        <dbReference type="EMBL" id="CAF4308467.1"/>
    </source>
</evidence>
<name>A0A820I9F6_9BILA</name>
<proteinExistence type="predicted"/>
<dbReference type="EMBL" id="CAJOAZ010016786">
    <property type="protein sequence ID" value="CAF4308467.1"/>
    <property type="molecule type" value="Genomic_DNA"/>
</dbReference>
<accession>A0A820I9F6</accession>
<evidence type="ECO:0000313" key="3">
    <source>
        <dbReference type="Proteomes" id="UP000663844"/>
    </source>
</evidence>
<sequence length="99" mass="12168">MIHQYQNNELEREIIHLRQQIVLVTEAYEQDKAELIHTNQYYKRLLQANQNSKKHPKKSVRIEQTHTEIENQFEQQRQEYEKIITVLKEQNENTEQKYS</sequence>
<evidence type="ECO:0000256" key="1">
    <source>
        <dbReference type="SAM" id="Coils"/>
    </source>
</evidence>
<organism evidence="2 3">
    <name type="scientific">Adineta steineri</name>
    <dbReference type="NCBI Taxonomy" id="433720"/>
    <lineage>
        <taxon>Eukaryota</taxon>
        <taxon>Metazoa</taxon>
        <taxon>Spiralia</taxon>
        <taxon>Gnathifera</taxon>
        <taxon>Rotifera</taxon>
        <taxon>Eurotatoria</taxon>
        <taxon>Bdelloidea</taxon>
        <taxon>Adinetida</taxon>
        <taxon>Adinetidae</taxon>
        <taxon>Adineta</taxon>
    </lineage>
</organism>
<feature type="non-terminal residue" evidence="2">
    <location>
        <position position="1"/>
    </location>
</feature>
<gene>
    <name evidence="2" type="ORF">OXD698_LOCUS46495</name>
</gene>